<organism evidence="2 3">
    <name type="scientific">Moritella marina ATCC 15381</name>
    <dbReference type="NCBI Taxonomy" id="1202962"/>
    <lineage>
        <taxon>Bacteria</taxon>
        <taxon>Pseudomonadati</taxon>
        <taxon>Pseudomonadota</taxon>
        <taxon>Gammaproteobacteria</taxon>
        <taxon>Alteromonadales</taxon>
        <taxon>Moritellaceae</taxon>
        <taxon>Moritella</taxon>
    </lineage>
</organism>
<dbReference type="Proteomes" id="UP000327424">
    <property type="component" value="Chromosome"/>
</dbReference>
<dbReference type="Gene3D" id="3.40.50.1820">
    <property type="entry name" value="alpha/beta hydrolase"/>
    <property type="match status" value="1"/>
</dbReference>
<dbReference type="PANTHER" id="PTHR43798:SF5">
    <property type="entry name" value="MONOACYLGLYCEROL LIPASE ABHD6"/>
    <property type="match status" value="1"/>
</dbReference>
<dbReference type="SUPFAM" id="SSF53474">
    <property type="entry name" value="alpha/beta-Hydrolases"/>
    <property type="match status" value="1"/>
</dbReference>
<dbReference type="OrthoDB" id="9780765at2"/>
<dbReference type="RefSeq" id="WP_019441152.1">
    <property type="nucleotide sequence ID" value="NZ_ALOE01000013.1"/>
</dbReference>
<name>A0A5J6WKG5_MORMI</name>
<sequence>MIKKMSFVLVSIALLLTLLYVITPISTLFQYMINAERSISGLRLHNLKTDGLEIEYLRGGSGTPLILLHGFGADKDNWNRASGYLTESFDVVAIDLPGFGNSTDNINLDYDVFSQVSRLKKILDILQIKEFNLAGSSMGGYIAGNFSARYPERVKNLWLISPFGVVGSEKSEMFSAIKNGHNPMVLPRTELEFIQLLDFLFVERPFIPEPIVKHLATKAEKRRELNTKIYEQIHRMKNREAHPESPLDEVLKNYKGPVLVSWGHKDRVLHVSGAKVLKKIIPQAQINIMASVGHLPMIENPKGTANSFLTFALKP</sequence>
<evidence type="ECO:0000259" key="1">
    <source>
        <dbReference type="Pfam" id="PF00561"/>
    </source>
</evidence>
<dbReference type="GO" id="GO:0046464">
    <property type="term" value="P:acylglycerol catabolic process"/>
    <property type="evidence" value="ECO:0007669"/>
    <property type="project" value="TreeGrafter"/>
</dbReference>
<dbReference type="PRINTS" id="PR00111">
    <property type="entry name" value="ABHYDROLASE"/>
</dbReference>
<dbReference type="KEGG" id="mmaa:FR932_08760"/>
<gene>
    <name evidence="2" type="ORF">FR932_08760</name>
</gene>
<accession>A0A5J6WKG5</accession>
<keyword evidence="2" id="KW-0378">Hydrolase</keyword>
<dbReference type="EMBL" id="CP044399">
    <property type="protein sequence ID" value="QFI37934.1"/>
    <property type="molecule type" value="Genomic_DNA"/>
</dbReference>
<dbReference type="InterPro" id="IPR000073">
    <property type="entry name" value="AB_hydrolase_1"/>
</dbReference>
<evidence type="ECO:0000313" key="3">
    <source>
        <dbReference type="Proteomes" id="UP000327424"/>
    </source>
</evidence>
<dbReference type="InterPro" id="IPR029058">
    <property type="entry name" value="AB_hydrolase_fold"/>
</dbReference>
<dbReference type="GO" id="GO:0016020">
    <property type="term" value="C:membrane"/>
    <property type="evidence" value="ECO:0007669"/>
    <property type="project" value="TreeGrafter"/>
</dbReference>
<dbReference type="Pfam" id="PF00561">
    <property type="entry name" value="Abhydrolase_1"/>
    <property type="match status" value="1"/>
</dbReference>
<evidence type="ECO:0000313" key="2">
    <source>
        <dbReference type="EMBL" id="QFI37934.1"/>
    </source>
</evidence>
<dbReference type="AlphaFoldDB" id="A0A5J6WKG5"/>
<dbReference type="InterPro" id="IPR050266">
    <property type="entry name" value="AB_hydrolase_sf"/>
</dbReference>
<proteinExistence type="predicted"/>
<protein>
    <submittedName>
        <fullName evidence="2">Alpha/beta hydrolase</fullName>
    </submittedName>
</protein>
<dbReference type="GO" id="GO:0047372">
    <property type="term" value="F:monoacylglycerol lipase activity"/>
    <property type="evidence" value="ECO:0007669"/>
    <property type="project" value="TreeGrafter"/>
</dbReference>
<keyword evidence="3" id="KW-1185">Reference proteome</keyword>
<dbReference type="PANTHER" id="PTHR43798">
    <property type="entry name" value="MONOACYLGLYCEROL LIPASE"/>
    <property type="match status" value="1"/>
</dbReference>
<reference evidence="2 3" key="1">
    <citation type="submission" date="2019-09" db="EMBL/GenBank/DDBJ databases">
        <title>Hybrid Assembly of the complete Genome of the Deep-Sea Bacterium Moritella marina from long Nanopore and Illumina reads.</title>
        <authorList>
            <person name="Magin S."/>
            <person name="Georgoulis A."/>
            <person name="Papadimitriou K."/>
            <person name="Iliakis G."/>
            <person name="Vorgias C.E."/>
        </authorList>
    </citation>
    <scope>NUCLEOTIDE SEQUENCE [LARGE SCALE GENOMIC DNA]</scope>
    <source>
        <strain evidence="2 3">MP-1</strain>
    </source>
</reference>
<feature type="domain" description="AB hydrolase-1" evidence="1">
    <location>
        <begin position="64"/>
        <end position="301"/>
    </location>
</feature>